<evidence type="ECO:0000256" key="1">
    <source>
        <dbReference type="SAM" id="MobiDB-lite"/>
    </source>
</evidence>
<dbReference type="AlphaFoldDB" id="A0A517LF49"/>
<dbReference type="EMBL" id="CP042195">
    <property type="protein sequence ID" value="QDS74257.1"/>
    <property type="molecule type" value="Genomic_DNA"/>
</dbReference>
<protein>
    <submittedName>
        <fullName evidence="2">Uncharacterized protein</fullName>
    </submittedName>
</protein>
<name>A0A517LF49_9PEZI</name>
<reference evidence="2 3" key="1">
    <citation type="submission" date="2019-07" db="EMBL/GenBank/DDBJ databases">
        <title>Finished genome of Venturia effusa.</title>
        <authorList>
            <person name="Young C.A."/>
            <person name="Cox M.P."/>
            <person name="Ganley A.R.D."/>
            <person name="David W.J."/>
        </authorList>
    </citation>
    <scope>NUCLEOTIDE SEQUENCE [LARGE SCALE GENOMIC DNA]</scope>
    <source>
        <strain evidence="3">albino</strain>
    </source>
</reference>
<keyword evidence="3" id="KW-1185">Reference proteome</keyword>
<feature type="compositionally biased region" description="Polar residues" evidence="1">
    <location>
        <begin position="121"/>
        <end position="131"/>
    </location>
</feature>
<gene>
    <name evidence="2" type="ORF">FKW77_003065</name>
</gene>
<proteinExistence type="predicted"/>
<evidence type="ECO:0000313" key="2">
    <source>
        <dbReference type="EMBL" id="QDS74257.1"/>
    </source>
</evidence>
<evidence type="ECO:0000313" key="3">
    <source>
        <dbReference type="Proteomes" id="UP000316270"/>
    </source>
</evidence>
<feature type="region of interest" description="Disordered" evidence="1">
    <location>
        <begin position="96"/>
        <end position="154"/>
    </location>
</feature>
<organism evidence="2 3">
    <name type="scientific">Venturia effusa</name>
    <dbReference type="NCBI Taxonomy" id="50376"/>
    <lineage>
        <taxon>Eukaryota</taxon>
        <taxon>Fungi</taxon>
        <taxon>Dikarya</taxon>
        <taxon>Ascomycota</taxon>
        <taxon>Pezizomycotina</taxon>
        <taxon>Dothideomycetes</taxon>
        <taxon>Pleosporomycetidae</taxon>
        <taxon>Venturiales</taxon>
        <taxon>Venturiaceae</taxon>
        <taxon>Venturia</taxon>
    </lineage>
</organism>
<dbReference type="OrthoDB" id="10539584at2759"/>
<sequence length="154" mass="15958">MSDQDKDKQARDNALMSAVAISVALDGPLNPAMADPGSGLSRFSRPVTVTTGLAEAGRSLADILISGVEPWALIFLPVSNDNGGGAEGMALTNTLPGAANRKAPSYADNATDSKKGPILETDSSTSPSQVSRPEDRSQTFTIPLNKEWKTEGGG</sequence>
<dbReference type="Proteomes" id="UP000316270">
    <property type="component" value="Chromosome 11"/>
</dbReference>
<accession>A0A517LF49</accession>